<keyword evidence="3 7" id="KW-0574">Periplasm</keyword>
<comment type="caution">
    <text evidence="9">The sequence shown here is derived from an EMBL/GenBank/DDBJ whole genome shotgun (WGS) entry which is preliminary data.</text>
</comment>
<dbReference type="Proteomes" id="UP000012019">
    <property type="component" value="Unassembled WGS sequence"/>
</dbReference>
<feature type="domain" description="PpiC" evidence="8">
    <location>
        <begin position="278"/>
        <end position="377"/>
    </location>
</feature>
<dbReference type="PANTHER" id="PTHR47637">
    <property type="entry name" value="CHAPERONE SURA"/>
    <property type="match status" value="1"/>
</dbReference>
<dbReference type="GO" id="GO:0050821">
    <property type="term" value="P:protein stabilization"/>
    <property type="evidence" value="ECO:0007669"/>
    <property type="project" value="InterPro"/>
</dbReference>
<dbReference type="InterPro" id="IPR050280">
    <property type="entry name" value="OMP_Chaperone_SurA"/>
</dbReference>
<dbReference type="PATRIC" id="fig|1286106.3.peg.991"/>
<evidence type="ECO:0000256" key="6">
    <source>
        <dbReference type="ARBA" id="ARBA00023235"/>
    </source>
</evidence>
<evidence type="ECO:0000256" key="7">
    <source>
        <dbReference type="HAMAP-Rule" id="MF_01183"/>
    </source>
</evidence>
<feature type="chain" id="PRO_5009017551" description="Chaperone SurA" evidence="7">
    <location>
        <begin position="19"/>
        <end position="423"/>
    </location>
</feature>
<reference evidence="9 10" key="1">
    <citation type="journal article" date="2013" name="Genome Announc.">
        <title>Draft Genome Sequence of Methylophaga lonarensis MPLT, a Haloalkaliphilic (Non-Methane-Utilizing) Methylotroph.</title>
        <authorList>
            <person name="Shetty S.A."/>
            <person name="Marathe N.P."/>
            <person name="Munot H."/>
            <person name="Antony C.P."/>
            <person name="Dhotre D.P."/>
            <person name="Murrell J.C."/>
            <person name="Shouche Y.S."/>
        </authorList>
    </citation>
    <scope>NUCLEOTIDE SEQUENCE [LARGE SCALE GENOMIC DNA]</scope>
    <source>
        <strain evidence="9 10">MPL</strain>
    </source>
</reference>
<evidence type="ECO:0000256" key="2">
    <source>
        <dbReference type="ARBA" id="ARBA00022737"/>
    </source>
</evidence>
<dbReference type="PANTHER" id="PTHR47637:SF1">
    <property type="entry name" value="CHAPERONE SURA"/>
    <property type="match status" value="1"/>
</dbReference>
<comment type="function">
    <text evidence="7">Chaperone involved in the correct folding and assembly of outer membrane proteins. Recognizes specific patterns of aromatic residues and the orientation of their side chains, which are found more frequently in integral outer membrane proteins. May act in both early periplasmic and late outer membrane-associated steps of protein maturation.</text>
</comment>
<feature type="domain" description="PpiC" evidence="8">
    <location>
        <begin position="168"/>
        <end position="269"/>
    </location>
</feature>
<dbReference type="GO" id="GO:0006457">
    <property type="term" value="P:protein folding"/>
    <property type="evidence" value="ECO:0007669"/>
    <property type="project" value="UniProtKB-UniRule"/>
</dbReference>
<evidence type="ECO:0000313" key="10">
    <source>
        <dbReference type="Proteomes" id="UP000012019"/>
    </source>
</evidence>
<dbReference type="OrthoDB" id="14196at2"/>
<organism evidence="9 10">
    <name type="scientific">Methylophaga lonarensis MPL</name>
    <dbReference type="NCBI Taxonomy" id="1286106"/>
    <lineage>
        <taxon>Bacteria</taxon>
        <taxon>Pseudomonadati</taxon>
        <taxon>Pseudomonadota</taxon>
        <taxon>Gammaproteobacteria</taxon>
        <taxon>Thiotrichales</taxon>
        <taxon>Piscirickettsiaceae</taxon>
        <taxon>Methylophaga</taxon>
    </lineage>
</organism>
<dbReference type="InterPro" id="IPR015391">
    <property type="entry name" value="SurA_N"/>
</dbReference>
<keyword evidence="10" id="KW-1185">Reference proteome</keyword>
<sequence length="423" mass="47973" precursor="true">MLKHILFTLLLISPAAMAMQLDRIVAVVDDEIILESELAEMEANVRQQLRQRGSSLPSPDMLRRQVLERLVMQKIQLQHADRIGIRVGEDGLNAALRQIADNNQMTLREFRDALEADGFSFAEFRESIREEMLIARLRKSEVEDRVIVSEREVDNFLATVARQEGNPETSYLVQHILISLPDAAEPEQVQAAQARLDQVLALLNDGADFAEVAAGYSDGQTALEGGSLGWRTEAEIPSLFVDHVTNMRVGQISEPIRAGSGFHLIRLEDQKSEETFLVRQTRASHILIQSNELLTDEDASARLEQLRNRIINGEDFAELARANSDDTGSAIDGGSLGWASPGVMVPEFEEVMDSLAPGELSHVFQSRFGWHLIKVHERREQNMADEYRRNQARETLRQRKIEEEMESWMRALRDEAYVEYRNL</sequence>
<comment type="subcellular location">
    <subcellularLocation>
        <location evidence="7">Periplasm</location>
    </subcellularLocation>
    <text evidence="7">Is capable of associating with the outer membrane.</text>
</comment>
<evidence type="ECO:0000313" key="9">
    <source>
        <dbReference type="EMBL" id="EMR13473.1"/>
    </source>
</evidence>
<dbReference type="Gene3D" id="1.10.4030.10">
    <property type="entry name" value="Porin chaperone SurA, peptide-binding domain"/>
    <property type="match status" value="1"/>
</dbReference>
<dbReference type="InterPro" id="IPR023034">
    <property type="entry name" value="PPIase_SurA"/>
</dbReference>
<dbReference type="GO" id="GO:0003755">
    <property type="term" value="F:peptidyl-prolyl cis-trans isomerase activity"/>
    <property type="evidence" value="ECO:0007669"/>
    <property type="project" value="UniProtKB-UniRule"/>
</dbReference>
<keyword evidence="6 7" id="KW-0413">Isomerase</keyword>
<keyword evidence="4 7" id="KW-0697">Rotamase</keyword>
<dbReference type="InterPro" id="IPR000297">
    <property type="entry name" value="PPIase_PpiC"/>
</dbReference>
<dbReference type="SUPFAM" id="SSF54534">
    <property type="entry name" value="FKBP-like"/>
    <property type="match status" value="2"/>
</dbReference>
<dbReference type="GO" id="GO:0042277">
    <property type="term" value="F:peptide binding"/>
    <property type="evidence" value="ECO:0007669"/>
    <property type="project" value="InterPro"/>
</dbReference>
<name>M7NXF7_9GAMM</name>
<dbReference type="PROSITE" id="PS50198">
    <property type="entry name" value="PPIC_PPIASE_2"/>
    <property type="match status" value="2"/>
</dbReference>
<dbReference type="eggNOG" id="COG0760">
    <property type="taxonomic scope" value="Bacteria"/>
</dbReference>
<dbReference type="Pfam" id="PF00639">
    <property type="entry name" value="Rotamase"/>
    <property type="match status" value="2"/>
</dbReference>
<dbReference type="EMBL" id="APHR01000022">
    <property type="protein sequence ID" value="EMR13473.1"/>
    <property type="molecule type" value="Genomic_DNA"/>
</dbReference>
<evidence type="ECO:0000256" key="1">
    <source>
        <dbReference type="ARBA" id="ARBA00022729"/>
    </source>
</evidence>
<accession>M7NXF7</accession>
<dbReference type="STRING" id="1286106.MPL1_04927"/>
<dbReference type="RefSeq" id="WP_009725997.1">
    <property type="nucleotide sequence ID" value="NZ_APHR01000022.1"/>
</dbReference>
<keyword evidence="5 7" id="KW-0143">Chaperone</keyword>
<dbReference type="GO" id="GO:0043165">
    <property type="term" value="P:Gram-negative-bacterium-type cell outer membrane assembly"/>
    <property type="evidence" value="ECO:0007669"/>
    <property type="project" value="InterPro"/>
</dbReference>
<evidence type="ECO:0000256" key="4">
    <source>
        <dbReference type="ARBA" id="ARBA00023110"/>
    </source>
</evidence>
<protein>
    <recommendedName>
        <fullName evidence="7">Chaperone SurA</fullName>
    </recommendedName>
    <alternativeName>
        <fullName evidence="7">Peptidyl-prolyl cis-trans isomerase SurA</fullName>
        <shortName evidence="7">PPIase SurA</shortName>
        <ecNumber evidence="7">5.2.1.8</ecNumber>
    </alternativeName>
    <alternativeName>
        <fullName evidence="7">Rotamase SurA</fullName>
    </alternativeName>
</protein>
<dbReference type="GO" id="GO:0051082">
    <property type="term" value="F:unfolded protein binding"/>
    <property type="evidence" value="ECO:0007669"/>
    <property type="project" value="UniProtKB-UniRule"/>
</dbReference>
<keyword evidence="1 7" id="KW-0732">Signal</keyword>
<evidence type="ECO:0000256" key="3">
    <source>
        <dbReference type="ARBA" id="ARBA00022764"/>
    </source>
</evidence>
<evidence type="ECO:0000259" key="8">
    <source>
        <dbReference type="PROSITE" id="PS50198"/>
    </source>
</evidence>
<keyword evidence="2 7" id="KW-0677">Repeat</keyword>
<dbReference type="AlphaFoldDB" id="M7NXF7"/>
<dbReference type="SUPFAM" id="SSF109998">
    <property type="entry name" value="Triger factor/SurA peptide-binding domain-like"/>
    <property type="match status" value="1"/>
</dbReference>
<dbReference type="InterPro" id="IPR027304">
    <property type="entry name" value="Trigger_fact/SurA_dom_sf"/>
</dbReference>
<feature type="signal peptide" evidence="7">
    <location>
        <begin position="1"/>
        <end position="18"/>
    </location>
</feature>
<dbReference type="Pfam" id="PF09312">
    <property type="entry name" value="SurA_N"/>
    <property type="match status" value="1"/>
</dbReference>
<proteinExistence type="inferred from homology"/>
<comment type="catalytic activity">
    <reaction evidence="7">
        <text>[protein]-peptidylproline (omega=180) = [protein]-peptidylproline (omega=0)</text>
        <dbReference type="Rhea" id="RHEA:16237"/>
        <dbReference type="Rhea" id="RHEA-COMP:10747"/>
        <dbReference type="Rhea" id="RHEA-COMP:10748"/>
        <dbReference type="ChEBI" id="CHEBI:83833"/>
        <dbReference type="ChEBI" id="CHEBI:83834"/>
        <dbReference type="EC" id="5.2.1.8"/>
    </reaction>
</comment>
<gene>
    <name evidence="7" type="primary">surA</name>
    <name evidence="9" type="ORF">MPL1_04927</name>
</gene>
<evidence type="ECO:0000256" key="5">
    <source>
        <dbReference type="ARBA" id="ARBA00023186"/>
    </source>
</evidence>
<comment type="domain">
    <text evidence="7">The PPIase activity resides only in the second parvulin domain. The N-terminal region and the C-terminal tail are necessary and sufficient for the chaperone activity of SurA. The PPIase activity is dispensable for SurA to function as a chaperone. The N-terminal region and the C-terminal tail are also required for porin recognition.</text>
</comment>
<dbReference type="HAMAP" id="MF_01183">
    <property type="entry name" value="Chaperone_SurA"/>
    <property type="match status" value="1"/>
</dbReference>
<dbReference type="Gene3D" id="3.10.50.40">
    <property type="match status" value="2"/>
</dbReference>
<dbReference type="PROSITE" id="PS01096">
    <property type="entry name" value="PPIC_PPIASE_1"/>
    <property type="match status" value="1"/>
</dbReference>
<dbReference type="GO" id="GO:0030288">
    <property type="term" value="C:outer membrane-bounded periplasmic space"/>
    <property type="evidence" value="ECO:0007669"/>
    <property type="project" value="InterPro"/>
</dbReference>
<dbReference type="InterPro" id="IPR023058">
    <property type="entry name" value="PPIase_PpiC_CS"/>
</dbReference>
<dbReference type="EC" id="5.2.1.8" evidence="7"/>
<dbReference type="InterPro" id="IPR046357">
    <property type="entry name" value="PPIase_dom_sf"/>
</dbReference>